<sequence length="198" mass="20476">MSHQVKVVIVAGVVASLAACGATIPGAPTPAATGRGSTAISPNVTGSQPPHGDDVGVAKFLDKPCDLVKADQLALLGRIRETKPGTNTLGPMCTWKGTEPTKDNTYELSLVTKNATFDSMVENFRDYPIFRETTIAGLTAVSADRTNGTSNCSTLVRTSAKNPIFVQTSLPATGQGTADKSCQASEKVAAIIVGNLKG</sequence>
<evidence type="ECO:0000256" key="2">
    <source>
        <dbReference type="SAM" id="SignalP"/>
    </source>
</evidence>
<dbReference type="Proteomes" id="UP000542674">
    <property type="component" value="Unassembled WGS sequence"/>
</dbReference>
<keyword evidence="2" id="KW-0732">Signal</keyword>
<accession>A0A7W7WUR3</accession>
<protein>
    <recommendedName>
        <fullName evidence="5">DUF3558 domain-containing protein</fullName>
    </recommendedName>
</protein>
<feature type="chain" id="PRO_5039422577" description="DUF3558 domain-containing protein" evidence="2">
    <location>
        <begin position="22"/>
        <end position="198"/>
    </location>
</feature>
<feature type="region of interest" description="Disordered" evidence="1">
    <location>
        <begin position="28"/>
        <end position="53"/>
    </location>
</feature>
<evidence type="ECO:0000256" key="1">
    <source>
        <dbReference type="SAM" id="MobiDB-lite"/>
    </source>
</evidence>
<dbReference type="InterPro" id="IPR024520">
    <property type="entry name" value="DUF3558"/>
</dbReference>
<keyword evidence="4" id="KW-1185">Reference proteome</keyword>
<name>A0A7W7WUR3_9PSEU</name>
<evidence type="ECO:0000313" key="3">
    <source>
        <dbReference type="EMBL" id="MBB4964534.1"/>
    </source>
</evidence>
<dbReference type="PROSITE" id="PS51257">
    <property type="entry name" value="PROKAR_LIPOPROTEIN"/>
    <property type="match status" value="1"/>
</dbReference>
<comment type="caution">
    <text evidence="3">The sequence shown here is derived from an EMBL/GenBank/DDBJ whole genome shotgun (WGS) entry which is preliminary data.</text>
</comment>
<dbReference type="EMBL" id="JACHJS010000001">
    <property type="protein sequence ID" value="MBB4964534.1"/>
    <property type="molecule type" value="Genomic_DNA"/>
</dbReference>
<proteinExistence type="predicted"/>
<dbReference type="Pfam" id="PF12079">
    <property type="entry name" value="DUF3558"/>
    <property type="match status" value="1"/>
</dbReference>
<evidence type="ECO:0000313" key="4">
    <source>
        <dbReference type="Proteomes" id="UP000542674"/>
    </source>
</evidence>
<gene>
    <name evidence="3" type="ORF">F4559_001893</name>
</gene>
<dbReference type="RefSeq" id="WP_184667607.1">
    <property type="nucleotide sequence ID" value="NZ_BAABAI010000031.1"/>
</dbReference>
<dbReference type="AlphaFoldDB" id="A0A7W7WUR3"/>
<feature type="compositionally biased region" description="Low complexity" evidence="1">
    <location>
        <begin position="28"/>
        <end position="39"/>
    </location>
</feature>
<feature type="signal peptide" evidence="2">
    <location>
        <begin position="1"/>
        <end position="21"/>
    </location>
</feature>
<reference evidence="3 4" key="1">
    <citation type="submission" date="2020-08" db="EMBL/GenBank/DDBJ databases">
        <title>Sequencing the genomes of 1000 actinobacteria strains.</title>
        <authorList>
            <person name="Klenk H.-P."/>
        </authorList>
    </citation>
    <scope>NUCLEOTIDE SEQUENCE [LARGE SCALE GENOMIC DNA]</scope>
    <source>
        <strain evidence="3 4">DSM 45084</strain>
    </source>
</reference>
<organism evidence="3 4">
    <name type="scientific">Saccharothrix violaceirubra</name>
    <dbReference type="NCBI Taxonomy" id="413306"/>
    <lineage>
        <taxon>Bacteria</taxon>
        <taxon>Bacillati</taxon>
        <taxon>Actinomycetota</taxon>
        <taxon>Actinomycetes</taxon>
        <taxon>Pseudonocardiales</taxon>
        <taxon>Pseudonocardiaceae</taxon>
        <taxon>Saccharothrix</taxon>
    </lineage>
</organism>
<evidence type="ECO:0008006" key="5">
    <source>
        <dbReference type="Google" id="ProtNLM"/>
    </source>
</evidence>